<proteinExistence type="predicted"/>
<evidence type="ECO:0000313" key="2">
    <source>
        <dbReference type="EMBL" id="VFQ96092.1"/>
    </source>
</evidence>
<feature type="region of interest" description="Disordered" evidence="1">
    <location>
        <begin position="1"/>
        <end position="21"/>
    </location>
</feature>
<name>A0A484N4T7_9ASTE</name>
<dbReference type="AlphaFoldDB" id="A0A484N4T7"/>
<dbReference type="EMBL" id="OOIL02005825">
    <property type="protein sequence ID" value="VFQ96092.1"/>
    <property type="molecule type" value="Genomic_DNA"/>
</dbReference>
<evidence type="ECO:0000256" key="1">
    <source>
        <dbReference type="SAM" id="MobiDB-lite"/>
    </source>
</evidence>
<accession>A0A484N4T7</accession>
<organism evidence="2 3">
    <name type="scientific">Cuscuta campestris</name>
    <dbReference type="NCBI Taxonomy" id="132261"/>
    <lineage>
        <taxon>Eukaryota</taxon>
        <taxon>Viridiplantae</taxon>
        <taxon>Streptophyta</taxon>
        <taxon>Embryophyta</taxon>
        <taxon>Tracheophyta</taxon>
        <taxon>Spermatophyta</taxon>
        <taxon>Magnoliopsida</taxon>
        <taxon>eudicotyledons</taxon>
        <taxon>Gunneridae</taxon>
        <taxon>Pentapetalae</taxon>
        <taxon>asterids</taxon>
        <taxon>lamiids</taxon>
        <taxon>Solanales</taxon>
        <taxon>Convolvulaceae</taxon>
        <taxon>Cuscuteae</taxon>
        <taxon>Cuscuta</taxon>
        <taxon>Cuscuta subgen. Grammica</taxon>
        <taxon>Cuscuta sect. Cleistogrammica</taxon>
    </lineage>
</organism>
<dbReference type="Proteomes" id="UP000595140">
    <property type="component" value="Unassembled WGS sequence"/>
</dbReference>
<sequence>MRCSAWGDRRAAPGPGRTQHQACCHFPAQEEEDSKERSGKVPMIEEVLEEGILEGEDDESSECRVSAFKRMGGDETHVSTFDRLNLGHDGRQALNGSDYLFQPLNGSDV</sequence>
<protein>
    <submittedName>
        <fullName evidence="2">Uncharacterized protein</fullName>
    </submittedName>
</protein>
<gene>
    <name evidence="2" type="ORF">CCAM_LOCUS37868</name>
</gene>
<reference evidence="2 3" key="1">
    <citation type="submission" date="2018-04" db="EMBL/GenBank/DDBJ databases">
        <authorList>
            <person name="Vogel A."/>
        </authorList>
    </citation>
    <scope>NUCLEOTIDE SEQUENCE [LARGE SCALE GENOMIC DNA]</scope>
</reference>
<evidence type="ECO:0000313" key="3">
    <source>
        <dbReference type="Proteomes" id="UP000595140"/>
    </source>
</evidence>
<keyword evidence="3" id="KW-1185">Reference proteome</keyword>